<dbReference type="InterPro" id="IPR050471">
    <property type="entry name" value="AB_hydrolase"/>
</dbReference>
<evidence type="ECO:0000313" key="2">
    <source>
        <dbReference type="EMBL" id="MFH6568348.1"/>
    </source>
</evidence>
<feature type="domain" description="AB hydrolase-1" evidence="1">
    <location>
        <begin position="41"/>
        <end position="271"/>
    </location>
</feature>
<dbReference type="InterPro" id="IPR000073">
    <property type="entry name" value="AB_hydrolase_1"/>
</dbReference>
<dbReference type="SUPFAM" id="SSF53474">
    <property type="entry name" value="alpha/beta-Hydrolases"/>
    <property type="match status" value="1"/>
</dbReference>
<name>A0ABW7M379_9PSED</name>
<accession>A0ABW7M379</accession>
<dbReference type="PANTHER" id="PTHR43433:SF5">
    <property type="entry name" value="AB HYDROLASE-1 DOMAIN-CONTAINING PROTEIN"/>
    <property type="match status" value="1"/>
</dbReference>
<dbReference type="EMBL" id="JBINXB010000041">
    <property type="protein sequence ID" value="MFH6568348.1"/>
    <property type="molecule type" value="Genomic_DNA"/>
</dbReference>
<comment type="caution">
    <text evidence="2">The sequence shown here is derived from an EMBL/GenBank/DDBJ whole genome shotgun (WGS) entry which is preliminary data.</text>
</comment>
<dbReference type="RefSeq" id="WP_395247497.1">
    <property type="nucleotide sequence ID" value="NZ_JBINXA010000038.1"/>
</dbReference>
<gene>
    <name evidence="2" type="ORF">ACHMWK_20510</name>
</gene>
<dbReference type="PRINTS" id="PR00111">
    <property type="entry name" value="ABHYDROLASE"/>
</dbReference>
<sequence>MDQLVSRSVSAITFIDAPNLSIKVGNVSFAYRELGPDAAVPIVLLNHWAAVLDNFDPRIMDGLASRHRVIAIDYQGIGASTGSAPDTIEAMASDVVALVQALGYSKIDLLGFSLGGFVAQQVVLQAPELVRKLILTGTGPAGGEGIDRVGAVSWPLMLRGLLTLRDPKYYLFFTPSRQSRMAAKAYLLRLKQRTTDRDKPATPIALLRQLKAIKSWGRQAPQNLSQVGVPVLIVNGDNDIMVPTRLSQDMAARLPNAQLVIFEDAGHGGIFQYHAEFVSKVLAFLDGSGSQAVQ</sequence>
<keyword evidence="2" id="KW-0378">Hydrolase</keyword>
<organism evidence="2 3">
    <name type="scientific">Pseudomonas kulmbachensis</name>
    <dbReference type="NCBI Taxonomy" id="3043408"/>
    <lineage>
        <taxon>Bacteria</taxon>
        <taxon>Pseudomonadati</taxon>
        <taxon>Pseudomonadota</taxon>
        <taxon>Gammaproteobacteria</taxon>
        <taxon>Pseudomonadales</taxon>
        <taxon>Pseudomonadaceae</taxon>
        <taxon>Pseudomonas</taxon>
    </lineage>
</organism>
<keyword evidence="3" id="KW-1185">Reference proteome</keyword>
<reference evidence="2 3" key="1">
    <citation type="submission" date="2024-10" db="EMBL/GenBank/DDBJ databases">
        <title>Aeromonas and Pseudomonas from the Cagarras Archipelago, Rio de Janeiro, Brazil.</title>
        <authorList>
            <person name="Canellas A.L.B."/>
            <person name="Laport M.S."/>
        </authorList>
    </citation>
    <scope>NUCLEOTIDE SEQUENCE [LARGE SCALE GENOMIC DNA]</scope>
    <source>
        <strain evidence="2 3">CPF-4</strain>
    </source>
</reference>
<dbReference type="Proteomes" id="UP001609821">
    <property type="component" value="Unassembled WGS sequence"/>
</dbReference>
<dbReference type="PANTHER" id="PTHR43433">
    <property type="entry name" value="HYDROLASE, ALPHA/BETA FOLD FAMILY PROTEIN"/>
    <property type="match status" value="1"/>
</dbReference>
<dbReference type="Pfam" id="PF00561">
    <property type="entry name" value="Abhydrolase_1"/>
    <property type="match status" value="1"/>
</dbReference>
<dbReference type="Gene3D" id="3.40.50.1820">
    <property type="entry name" value="alpha/beta hydrolase"/>
    <property type="match status" value="1"/>
</dbReference>
<dbReference type="InterPro" id="IPR029058">
    <property type="entry name" value="AB_hydrolase_fold"/>
</dbReference>
<dbReference type="GO" id="GO:0016787">
    <property type="term" value="F:hydrolase activity"/>
    <property type="evidence" value="ECO:0007669"/>
    <property type="project" value="UniProtKB-KW"/>
</dbReference>
<evidence type="ECO:0000313" key="3">
    <source>
        <dbReference type="Proteomes" id="UP001609821"/>
    </source>
</evidence>
<protein>
    <submittedName>
        <fullName evidence="2">Alpha/beta fold hydrolase</fullName>
    </submittedName>
</protein>
<proteinExistence type="predicted"/>
<evidence type="ECO:0000259" key="1">
    <source>
        <dbReference type="Pfam" id="PF00561"/>
    </source>
</evidence>